<keyword evidence="3" id="KW-1185">Reference proteome</keyword>
<dbReference type="Proteomes" id="UP000198541">
    <property type="component" value="Unassembled WGS sequence"/>
</dbReference>
<organism evidence="2 3">
    <name type="scientific">Actinomyces ruminicola</name>
    <dbReference type="NCBI Taxonomy" id="332524"/>
    <lineage>
        <taxon>Bacteria</taxon>
        <taxon>Bacillati</taxon>
        <taxon>Actinomycetota</taxon>
        <taxon>Actinomycetes</taxon>
        <taxon>Actinomycetales</taxon>
        <taxon>Actinomycetaceae</taxon>
        <taxon>Actinomyces</taxon>
    </lineage>
</organism>
<dbReference type="Pfam" id="PF01609">
    <property type="entry name" value="DDE_Tnp_1"/>
    <property type="match status" value="1"/>
</dbReference>
<accession>A0A1H0CDH6</accession>
<protein>
    <submittedName>
        <fullName evidence="2">Transposase DDE domain-containing protein</fullName>
    </submittedName>
</protein>
<gene>
    <name evidence="2" type="ORF">SAMN05216355_106127</name>
</gene>
<dbReference type="GO" id="GO:0004803">
    <property type="term" value="F:transposase activity"/>
    <property type="evidence" value="ECO:0007669"/>
    <property type="project" value="InterPro"/>
</dbReference>
<evidence type="ECO:0000313" key="2">
    <source>
        <dbReference type="EMBL" id="SDN55948.1"/>
    </source>
</evidence>
<dbReference type="GO" id="GO:0006313">
    <property type="term" value="P:DNA transposition"/>
    <property type="evidence" value="ECO:0007669"/>
    <property type="project" value="InterPro"/>
</dbReference>
<evidence type="ECO:0000259" key="1">
    <source>
        <dbReference type="Pfam" id="PF01609"/>
    </source>
</evidence>
<dbReference type="EMBL" id="FNIM01000006">
    <property type="protein sequence ID" value="SDN55948.1"/>
    <property type="molecule type" value="Genomic_DNA"/>
</dbReference>
<dbReference type="RefSeq" id="WP_092535483.1">
    <property type="nucleotide sequence ID" value="NZ_FNIM01000006.1"/>
</dbReference>
<dbReference type="GO" id="GO:0003677">
    <property type="term" value="F:DNA binding"/>
    <property type="evidence" value="ECO:0007669"/>
    <property type="project" value="InterPro"/>
</dbReference>
<dbReference type="AlphaFoldDB" id="A0A1H0CDH6"/>
<reference evidence="3" key="1">
    <citation type="submission" date="2016-10" db="EMBL/GenBank/DDBJ databases">
        <authorList>
            <person name="Varghese N."/>
            <person name="Submissions S."/>
        </authorList>
    </citation>
    <scope>NUCLEOTIDE SEQUENCE [LARGE SCALE GENOMIC DNA]</scope>
    <source>
        <strain evidence="3">DSM 27982</strain>
    </source>
</reference>
<dbReference type="NCBIfam" id="NF033520">
    <property type="entry name" value="transpos_IS982"/>
    <property type="match status" value="1"/>
</dbReference>
<feature type="domain" description="Transposase IS4-like" evidence="1">
    <location>
        <begin position="112"/>
        <end position="281"/>
    </location>
</feature>
<sequence length="304" mass="33496">MDTGLEALTTALYVTVDDLLKAHPEQAPARPAVGLAPATSDAEMITLVVVQALLGYTSEARWIRHVRSDPTLAGMFPHIPGQSGYNKRIHKLTATMTWVATALRNQVSTCDDTVWLADSTPVECARSRETVKRSDLAGWAEYGYCASHSRFFWGLRLHLVCTVHGLPVGWALTGAKADERETLCAILERIDQPATQAQVVIADKNYFGTGFENTLTAAGIELIRPARKGETPRPGRQFLRPFRQIIESVNQTFKGQLDLERHAGRTIAGVCSRITQRVLALTAAIWHNDLTGAPTQRTLTPYDH</sequence>
<evidence type="ECO:0000313" key="3">
    <source>
        <dbReference type="Proteomes" id="UP000198541"/>
    </source>
</evidence>
<proteinExistence type="predicted"/>
<dbReference type="InterPro" id="IPR002559">
    <property type="entry name" value="Transposase_11"/>
</dbReference>
<name>A0A1H0CDH6_9ACTO</name>